<dbReference type="PANTHER" id="PTHR34146:SF10">
    <property type="entry name" value="RNASE H TYPE-1 DOMAIN-CONTAINING PROTEIN"/>
    <property type="match status" value="1"/>
</dbReference>
<reference evidence="4" key="1">
    <citation type="journal article" date="2014" name="Science">
        <title>Ancient hybridizations among the ancestral genomes of bread wheat.</title>
        <authorList>
            <consortium name="International Wheat Genome Sequencing Consortium,"/>
            <person name="Marcussen T."/>
            <person name="Sandve S.R."/>
            <person name="Heier L."/>
            <person name="Spannagl M."/>
            <person name="Pfeifer M."/>
            <person name="Jakobsen K.S."/>
            <person name="Wulff B.B."/>
            <person name="Steuernagel B."/>
            <person name="Mayer K.F."/>
            <person name="Olsen O.A."/>
        </authorList>
    </citation>
    <scope>NUCLEOTIDE SEQUENCE [LARGE SCALE GENOMIC DNA]</scope>
    <source>
        <strain evidence="4">cv. AL8/78</strain>
    </source>
</reference>
<evidence type="ECO:0000259" key="1">
    <source>
        <dbReference type="Pfam" id="PF13456"/>
    </source>
</evidence>
<reference evidence="3" key="4">
    <citation type="submission" date="2019-03" db="UniProtKB">
        <authorList>
            <consortium name="EnsemblPlants"/>
        </authorList>
    </citation>
    <scope>IDENTIFICATION</scope>
</reference>
<evidence type="ECO:0000313" key="3">
    <source>
        <dbReference type="EnsemblPlants" id="AET1Gv20722300.2"/>
    </source>
</evidence>
<reference evidence="3" key="5">
    <citation type="journal article" date="2021" name="G3 (Bethesda)">
        <title>Aegilops tauschii genome assembly Aet v5.0 features greater sequence contiguity and improved annotation.</title>
        <authorList>
            <person name="Wang L."/>
            <person name="Zhu T."/>
            <person name="Rodriguez J.C."/>
            <person name="Deal K.R."/>
            <person name="Dubcovsky J."/>
            <person name="McGuire P.E."/>
            <person name="Lux T."/>
            <person name="Spannagl M."/>
            <person name="Mayer K.F.X."/>
            <person name="Baldrich P."/>
            <person name="Meyers B.C."/>
            <person name="Huo N."/>
            <person name="Gu Y.Q."/>
            <person name="Zhou H."/>
            <person name="Devos K.M."/>
            <person name="Bennetzen J.L."/>
            <person name="Unver T."/>
            <person name="Budak H."/>
            <person name="Gulick P.J."/>
            <person name="Galiba G."/>
            <person name="Kalapos B."/>
            <person name="Nelson D.R."/>
            <person name="Li P."/>
            <person name="You F.M."/>
            <person name="Luo M.C."/>
            <person name="Dvorak J."/>
        </authorList>
    </citation>
    <scope>NUCLEOTIDE SEQUENCE [LARGE SCALE GENOMIC DNA]</scope>
    <source>
        <strain evidence="3">cv. AL8/78</strain>
    </source>
</reference>
<dbReference type="AlphaFoldDB" id="A0A452ZD71"/>
<proteinExistence type="predicted"/>
<dbReference type="GO" id="GO:0003676">
    <property type="term" value="F:nucleic acid binding"/>
    <property type="evidence" value="ECO:0007669"/>
    <property type="project" value="InterPro"/>
</dbReference>
<feature type="domain" description="RNase H type-1" evidence="1">
    <location>
        <begin position="445"/>
        <end position="564"/>
    </location>
</feature>
<evidence type="ECO:0000313" key="4">
    <source>
        <dbReference type="Proteomes" id="UP000015105"/>
    </source>
</evidence>
<feature type="domain" description="Reverse transcriptase zinc-binding" evidence="2">
    <location>
        <begin position="242"/>
        <end position="310"/>
    </location>
</feature>
<dbReference type="PANTHER" id="PTHR34146">
    <property type="entry name" value="POLYNUCLEOTIDYL TRANSFERASE, RIBONUCLEASE H-LIKE SUPERFAMILY PROTEIN-RELATED"/>
    <property type="match status" value="1"/>
</dbReference>
<dbReference type="InterPro" id="IPR002156">
    <property type="entry name" value="RNaseH_domain"/>
</dbReference>
<protein>
    <recommendedName>
        <fullName evidence="5">Reverse transcriptase zinc-binding domain-containing protein</fullName>
    </recommendedName>
</protein>
<dbReference type="Pfam" id="PF13456">
    <property type="entry name" value="RVT_3"/>
    <property type="match status" value="1"/>
</dbReference>
<evidence type="ECO:0000259" key="2">
    <source>
        <dbReference type="Pfam" id="PF13966"/>
    </source>
</evidence>
<reference evidence="3" key="3">
    <citation type="journal article" date="2017" name="Nature">
        <title>Genome sequence of the progenitor of the wheat D genome Aegilops tauschii.</title>
        <authorList>
            <person name="Luo M.C."/>
            <person name="Gu Y.Q."/>
            <person name="Puiu D."/>
            <person name="Wang H."/>
            <person name="Twardziok S.O."/>
            <person name="Deal K.R."/>
            <person name="Huo N."/>
            <person name="Zhu T."/>
            <person name="Wang L."/>
            <person name="Wang Y."/>
            <person name="McGuire P.E."/>
            <person name="Liu S."/>
            <person name="Long H."/>
            <person name="Ramasamy R.K."/>
            <person name="Rodriguez J.C."/>
            <person name="Van S.L."/>
            <person name="Yuan L."/>
            <person name="Wang Z."/>
            <person name="Xia Z."/>
            <person name="Xiao L."/>
            <person name="Anderson O.D."/>
            <person name="Ouyang S."/>
            <person name="Liang Y."/>
            <person name="Zimin A.V."/>
            <person name="Pertea G."/>
            <person name="Qi P."/>
            <person name="Bennetzen J.L."/>
            <person name="Dai X."/>
            <person name="Dawson M.W."/>
            <person name="Muller H.G."/>
            <person name="Kugler K."/>
            <person name="Rivarola-Duarte L."/>
            <person name="Spannagl M."/>
            <person name="Mayer K.F.X."/>
            <person name="Lu F.H."/>
            <person name="Bevan M.W."/>
            <person name="Leroy P."/>
            <person name="Li P."/>
            <person name="You F.M."/>
            <person name="Sun Q."/>
            <person name="Liu Z."/>
            <person name="Lyons E."/>
            <person name="Wicker T."/>
            <person name="Salzberg S.L."/>
            <person name="Devos K.M."/>
            <person name="Dvorak J."/>
        </authorList>
    </citation>
    <scope>NUCLEOTIDE SEQUENCE [LARGE SCALE GENOMIC DNA]</scope>
    <source>
        <strain evidence="3">cv. AL8/78</strain>
    </source>
</reference>
<evidence type="ECO:0008006" key="5">
    <source>
        <dbReference type="Google" id="ProtNLM"/>
    </source>
</evidence>
<organism evidence="3 4">
    <name type="scientific">Aegilops tauschii subsp. strangulata</name>
    <name type="common">Goatgrass</name>
    <dbReference type="NCBI Taxonomy" id="200361"/>
    <lineage>
        <taxon>Eukaryota</taxon>
        <taxon>Viridiplantae</taxon>
        <taxon>Streptophyta</taxon>
        <taxon>Embryophyta</taxon>
        <taxon>Tracheophyta</taxon>
        <taxon>Spermatophyta</taxon>
        <taxon>Magnoliopsida</taxon>
        <taxon>Liliopsida</taxon>
        <taxon>Poales</taxon>
        <taxon>Poaceae</taxon>
        <taxon>BOP clade</taxon>
        <taxon>Pooideae</taxon>
        <taxon>Triticodae</taxon>
        <taxon>Triticeae</taxon>
        <taxon>Triticinae</taxon>
        <taxon>Aegilops</taxon>
    </lineage>
</organism>
<dbReference type="Gramene" id="AET1Gv20722300.2">
    <property type="protein sequence ID" value="AET1Gv20722300.2"/>
    <property type="gene ID" value="AET1Gv20722300"/>
</dbReference>
<accession>A0A452ZD71</accession>
<dbReference type="GO" id="GO:0004523">
    <property type="term" value="F:RNA-DNA hybrid ribonuclease activity"/>
    <property type="evidence" value="ECO:0007669"/>
    <property type="project" value="InterPro"/>
</dbReference>
<dbReference type="InterPro" id="IPR026960">
    <property type="entry name" value="RVT-Znf"/>
</dbReference>
<name>A0A452ZD71_AEGTS</name>
<sequence length="608" mass="68803">MANILFPKKFIAKLTAIIRNFWWTGIREHNSSKSLCLRAWKDICNSKKEGGLGIRNLQAINEGQMLAAAWRIAKDSSSHLHLVLKSKYFHDSSIWTASPSNPKSAFWSSILKMLPKLKAHSFYQITQGNISIWSTPWCSRWNAIYDHLIIQPSGYSYPSLVKDLWVPDRKEWNSTLIYSLFQQPLASTIMQTDIIQEDSPDILCWDLTPNGICTSKSTHKLCLQDIHANPRFAPSQVSLQVKNLLNEVWKQKMMIPRVQSFAWRLLTKALPTGLRAGRFSVHISQLCSRCGQLEDEMHLFFLCDFARAAWFLNPWCIRMDILVQSNPNIHSIFLALINMNHPHASLPNILNFMWCLWKARNDYLFCRKRALPYHINTAAIALCNELDDFIHISSQLKSNEMVGALPLTNQIPMQGKTIKSDLLVTGPRVYSDAAFRCKKIPGLTQGSVATGIGIYLSLPQDQLEVNVQIQASTVITDTPLQGEALALLLAARVAKQLCISQPTFLTDNLSLASWAASRKIKESTTPWTIRKILADFFCYSSDLQSQVFHISREINGIAHNVAHQVLTSVVEPDICCFASAHRNMTCPVVSLLSTFQFQGFVIHAVRCF</sequence>
<keyword evidence="4" id="KW-1185">Reference proteome</keyword>
<dbReference type="EnsemblPlants" id="AET1Gv20722300.2">
    <property type="protein sequence ID" value="AET1Gv20722300.2"/>
    <property type="gene ID" value="AET1Gv20722300"/>
</dbReference>
<dbReference type="Proteomes" id="UP000015105">
    <property type="component" value="Chromosome 1D"/>
</dbReference>
<dbReference type="Pfam" id="PF13966">
    <property type="entry name" value="zf-RVT"/>
    <property type="match status" value="1"/>
</dbReference>
<reference evidence="4" key="2">
    <citation type="journal article" date="2017" name="Nat. Plants">
        <title>The Aegilops tauschii genome reveals multiple impacts of transposons.</title>
        <authorList>
            <person name="Zhao G."/>
            <person name="Zou C."/>
            <person name="Li K."/>
            <person name="Wang K."/>
            <person name="Li T."/>
            <person name="Gao L."/>
            <person name="Zhang X."/>
            <person name="Wang H."/>
            <person name="Yang Z."/>
            <person name="Liu X."/>
            <person name="Jiang W."/>
            <person name="Mao L."/>
            <person name="Kong X."/>
            <person name="Jiao Y."/>
            <person name="Jia J."/>
        </authorList>
    </citation>
    <scope>NUCLEOTIDE SEQUENCE [LARGE SCALE GENOMIC DNA]</scope>
    <source>
        <strain evidence="4">cv. AL8/78</strain>
    </source>
</reference>